<dbReference type="InterPro" id="IPR050327">
    <property type="entry name" value="Proton-linked_MCT"/>
</dbReference>
<name>A0A9X0A240_9CNID</name>
<feature type="transmembrane region" description="Helical" evidence="1">
    <location>
        <begin position="82"/>
        <end position="106"/>
    </location>
</feature>
<keyword evidence="1" id="KW-1133">Transmembrane helix</keyword>
<keyword evidence="1" id="KW-0812">Transmembrane</keyword>
<organism evidence="3 4">
    <name type="scientific">Desmophyllum pertusum</name>
    <dbReference type="NCBI Taxonomy" id="174260"/>
    <lineage>
        <taxon>Eukaryota</taxon>
        <taxon>Metazoa</taxon>
        <taxon>Cnidaria</taxon>
        <taxon>Anthozoa</taxon>
        <taxon>Hexacorallia</taxon>
        <taxon>Scleractinia</taxon>
        <taxon>Caryophylliina</taxon>
        <taxon>Caryophylliidae</taxon>
        <taxon>Desmophyllum</taxon>
    </lineage>
</organism>
<feature type="transmembrane region" description="Helical" evidence="1">
    <location>
        <begin position="57"/>
        <end position="76"/>
    </location>
</feature>
<gene>
    <name evidence="3" type="ORF">OS493_018459</name>
</gene>
<dbReference type="PANTHER" id="PTHR11360:SF251">
    <property type="entry name" value="MAJOR FACILITATOR SUPERFAMILY (MFS) PROFILE DOMAIN-CONTAINING PROTEIN"/>
    <property type="match status" value="1"/>
</dbReference>
<feature type="transmembrane region" description="Helical" evidence="1">
    <location>
        <begin position="148"/>
        <end position="166"/>
    </location>
</feature>
<evidence type="ECO:0000313" key="3">
    <source>
        <dbReference type="EMBL" id="KAJ7391414.1"/>
    </source>
</evidence>
<dbReference type="GO" id="GO:0022857">
    <property type="term" value="F:transmembrane transporter activity"/>
    <property type="evidence" value="ECO:0007669"/>
    <property type="project" value="InterPro"/>
</dbReference>
<dbReference type="SUPFAM" id="SSF103473">
    <property type="entry name" value="MFS general substrate transporter"/>
    <property type="match status" value="1"/>
</dbReference>
<dbReference type="Gene3D" id="1.20.1250.20">
    <property type="entry name" value="MFS general substrate transporter like domains"/>
    <property type="match status" value="1"/>
</dbReference>
<proteinExistence type="predicted"/>
<feature type="signal peptide" evidence="2">
    <location>
        <begin position="1"/>
        <end position="17"/>
    </location>
</feature>
<protein>
    <submittedName>
        <fullName evidence="3">Uncharacterized protein</fullName>
    </submittedName>
</protein>
<evidence type="ECO:0000313" key="4">
    <source>
        <dbReference type="Proteomes" id="UP001163046"/>
    </source>
</evidence>
<dbReference type="Proteomes" id="UP001163046">
    <property type="component" value="Unassembled WGS sequence"/>
</dbReference>
<dbReference type="Pfam" id="PF07690">
    <property type="entry name" value="MFS_1"/>
    <property type="match status" value="1"/>
</dbReference>
<reference evidence="3" key="1">
    <citation type="submission" date="2023-01" db="EMBL/GenBank/DDBJ databases">
        <title>Genome assembly of the deep-sea coral Lophelia pertusa.</title>
        <authorList>
            <person name="Herrera S."/>
            <person name="Cordes E."/>
        </authorList>
    </citation>
    <scope>NUCLEOTIDE SEQUENCE</scope>
    <source>
        <strain evidence="3">USNM1676648</strain>
        <tissue evidence="3">Polyp</tissue>
    </source>
</reference>
<dbReference type="InterPro" id="IPR011701">
    <property type="entry name" value="MFS"/>
</dbReference>
<dbReference type="EMBL" id="MU825406">
    <property type="protein sequence ID" value="KAJ7391414.1"/>
    <property type="molecule type" value="Genomic_DNA"/>
</dbReference>
<dbReference type="PANTHER" id="PTHR11360">
    <property type="entry name" value="MONOCARBOXYLATE TRANSPORTER"/>
    <property type="match status" value="1"/>
</dbReference>
<keyword evidence="4" id="KW-1185">Reference proteome</keyword>
<keyword evidence="1" id="KW-0472">Membrane</keyword>
<dbReference type="OrthoDB" id="2213137at2759"/>
<accession>A0A9X0A240</accession>
<sequence>MQFCLCFVSLALQGRYCQEIGIDANRVAHMYFFNGLASAIFRAVTGRLCDIKRNIPIWIMRLTVLVSGTLVILMTLLSSYEQLLACFVVYGMTDGAFASSMNISVLSTLSMKQKSQGIGFFHLCIAITLVAGPPFGGFLADLFGSYNPAFYVAGSVQILAAGILFLTHCTKHGDTIAVTGIQAEIIDKKITVLTLKYTQTLTD</sequence>
<evidence type="ECO:0000256" key="1">
    <source>
        <dbReference type="SAM" id="Phobius"/>
    </source>
</evidence>
<evidence type="ECO:0000256" key="2">
    <source>
        <dbReference type="SAM" id="SignalP"/>
    </source>
</evidence>
<dbReference type="AlphaFoldDB" id="A0A9X0A240"/>
<keyword evidence="2" id="KW-0732">Signal</keyword>
<comment type="caution">
    <text evidence="3">The sequence shown here is derived from an EMBL/GenBank/DDBJ whole genome shotgun (WGS) entry which is preliminary data.</text>
</comment>
<feature type="transmembrane region" description="Helical" evidence="1">
    <location>
        <begin position="118"/>
        <end position="136"/>
    </location>
</feature>
<dbReference type="InterPro" id="IPR036259">
    <property type="entry name" value="MFS_trans_sf"/>
</dbReference>
<feature type="chain" id="PRO_5040837356" evidence="2">
    <location>
        <begin position="18"/>
        <end position="203"/>
    </location>
</feature>